<keyword evidence="14" id="KW-1185">Reference proteome</keyword>
<dbReference type="GO" id="GO:0005524">
    <property type="term" value="F:ATP binding"/>
    <property type="evidence" value="ECO:0007669"/>
    <property type="project" value="UniProtKB-UniRule"/>
</dbReference>
<feature type="domain" description="GHMP kinase N-terminal" evidence="11">
    <location>
        <begin position="68"/>
        <end position="149"/>
    </location>
</feature>
<feature type="domain" description="GHMP kinase C-terminal" evidence="12">
    <location>
        <begin position="219"/>
        <end position="278"/>
    </location>
</feature>
<evidence type="ECO:0000256" key="10">
    <source>
        <dbReference type="HAMAP-Rule" id="MF_00061"/>
    </source>
</evidence>
<dbReference type="InterPro" id="IPR014721">
    <property type="entry name" value="Ribsml_uS5_D2-typ_fold_subgr"/>
</dbReference>
<sequence length="299" mass="31126">MLTRDAPAKINLALHVTGRRPDGYHLLESLVVFTELGDRVSAGAAEDDSFALEGPEAGTLAAEDSQGNLVVRARDALRKAAQRSGHAAPPVAITLDKRLPVASGIGGGSADAAATLTLLSDLWGYHPSAQELAEIGLSLGADVPMCLAGTPLVARGIGEALEPVEFGFALDMVLVNPRIGVSTPTVFKALARRDNAPLPPVEGLEDRARFLGWLETVRNDLEAPARQIAPAIGDCLSALSDTGALLARMSGSGASCFGIHADADAAAEAARRLRQAYPGWFVAATRTRSAPGRQVRQAS</sequence>
<name>A0A1C1YPT5_9HYPH</name>
<dbReference type="GO" id="GO:0019288">
    <property type="term" value="P:isopentenyl diphosphate biosynthetic process, methylerythritol 4-phosphate pathway"/>
    <property type="evidence" value="ECO:0007669"/>
    <property type="project" value="UniProtKB-UniRule"/>
</dbReference>
<dbReference type="Pfam" id="PF00288">
    <property type="entry name" value="GHMP_kinases_N"/>
    <property type="match status" value="1"/>
</dbReference>
<accession>A0A1C1YPT5</accession>
<keyword evidence="6 10" id="KW-0418">Kinase</keyword>
<feature type="active site" evidence="10">
    <location>
        <position position="142"/>
    </location>
</feature>
<comment type="caution">
    <text evidence="13">The sequence shown here is derived from an EMBL/GenBank/DDBJ whole genome shotgun (WGS) entry which is preliminary data.</text>
</comment>
<dbReference type="OrthoDB" id="9809438at2"/>
<dbReference type="Pfam" id="PF08544">
    <property type="entry name" value="GHMP_kinases_C"/>
    <property type="match status" value="1"/>
</dbReference>
<comment type="function">
    <text evidence="10">Catalyzes the phosphorylation of the position 2 hydroxy group of 4-diphosphocytidyl-2C-methyl-D-erythritol.</text>
</comment>
<evidence type="ECO:0000256" key="2">
    <source>
        <dbReference type="ARBA" id="ARBA00012052"/>
    </source>
</evidence>
<dbReference type="AlphaFoldDB" id="A0A1C1YPT5"/>
<dbReference type="NCBIfam" id="NF011202">
    <property type="entry name" value="PRK14608.1"/>
    <property type="match status" value="1"/>
</dbReference>
<evidence type="ECO:0000256" key="9">
    <source>
        <dbReference type="ARBA" id="ARBA00032554"/>
    </source>
</evidence>
<protein>
    <recommendedName>
        <fullName evidence="3 10">4-diphosphocytidyl-2-C-methyl-D-erythritol kinase</fullName>
        <shortName evidence="10">CMK</shortName>
        <ecNumber evidence="2 10">2.7.1.148</ecNumber>
    </recommendedName>
    <alternativeName>
        <fullName evidence="9 10">4-(cytidine-5'-diphospho)-2-C-methyl-D-erythritol kinase</fullName>
    </alternativeName>
</protein>
<evidence type="ECO:0000259" key="12">
    <source>
        <dbReference type="Pfam" id="PF08544"/>
    </source>
</evidence>
<dbReference type="InterPro" id="IPR013750">
    <property type="entry name" value="GHMP_kinase_C_dom"/>
</dbReference>
<dbReference type="PANTHER" id="PTHR43527:SF2">
    <property type="entry name" value="4-DIPHOSPHOCYTIDYL-2-C-METHYL-D-ERYTHRITOL KINASE, CHLOROPLASTIC"/>
    <property type="match status" value="1"/>
</dbReference>
<evidence type="ECO:0000313" key="13">
    <source>
        <dbReference type="EMBL" id="OCW55573.1"/>
    </source>
</evidence>
<comment type="catalytic activity">
    <reaction evidence="10">
        <text>4-CDP-2-C-methyl-D-erythritol + ATP = 4-CDP-2-C-methyl-D-erythritol 2-phosphate + ADP + H(+)</text>
        <dbReference type="Rhea" id="RHEA:18437"/>
        <dbReference type="ChEBI" id="CHEBI:15378"/>
        <dbReference type="ChEBI" id="CHEBI:30616"/>
        <dbReference type="ChEBI" id="CHEBI:57823"/>
        <dbReference type="ChEBI" id="CHEBI:57919"/>
        <dbReference type="ChEBI" id="CHEBI:456216"/>
        <dbReference type="EC" id="2.7.1.148"/>
    </reaction>
</comment>
<dbReference type="EMBL" id="LQZT01000050">
    <property type="protein sequence ID" value="OCW55573.1"/>
    <property type="molecule type" value="Genomic_DNA"/>
</dbReference>
<dbReference type="InterPro" id="IPR006204">
    <property type="entry name" value="GHMP_kinase_N_dom"/>
</dbReference>
<feature type="active site" evidence="10">
    <location>
        <position position="9"/>
    </location>
</feature>
<evidence type="ECO:0000256" key="6">
    <source>
        <dbReference type="ARBA" id="ARBA00022777"/>
    </source>
</evidence>
<keyword evidence="4 10" id="KW-0808">Transferase</keyword>
<comment type="pathway">
    <text evidence="10">Isoprenoid biosynthesis; isopentenyl diphosphate biosynthesis via DXP pathway; isopentenyl diphosphate from 1-deoxy-D-xylulose 5-phosphate: step 3/6.</text>
</comment>
<evidence type="ECO:0000259" key="11">
    <source>
        <dbReference type="Pfam" id="PF00288"/>
    </source>
</evidence>
<dbReference type="SUPFAM" id="SSF54211">
    <property type="entry name" value="Ribosomal protein S5 domain 2-like"/>
    <property type="match status" value="1"/>
</dbReference>
<dbReference type="Gene3D" id="3.30.70.890">
    <property type="entry name" value="GHMP kinase, C-terminal domain"/>
    <property type="match status" value="1"/>
</dbReference>
<evidence type="ECO:0000256" key="1">
    <source>
        <dbReference type="ARBA" id="ARBA00009684"/>
    </source>
</evidence>
<keyword evidence="7 10" id="KW-0067">ATP-binding</keyword>
<dbReference type="EC" id="2.7.1.148" evidence="2 10"/>
<dbReference type="GO" id="GO:0050515">
    <property type="term" value="F:4-(cytidine 5'-diphospho)-2-C-methyl-D-erythritol kinase activity"/>
    <property type="evidence" value="ECO:0007669"/>
    <property type="project" value="UniProtKB-UniRule"/>
</dbReference>
<dbReference type="HAMAP" id="MF_00061">
    <property type="entry name" value="IspE"/>
    <property type="match status" value="1"/>
</dbReference>
<dbReference type="SUPFAM" id="SSF55060">
    <property type="entry name" value="GHMP Kinase, C-terminal domain"/>
    <property type="match status" value="1"/>
</dbReference>
<dbReference type="RefSeq" id="WP_066184452.1">
    <property type="nucleotide sequence ID" value="NZ_LQZT01000050.1"/>
</dbReference>
<organism evidence="13 14">
    <name type="scientific">Hoeflea olei</name>
    <dbReference type="NCBI Taxonomy" id="1480615"/>
    <lineage>
        <taxon>Bacteria</taxon>
        <taxon>Pseudomonadati</taxon>
        <taxon>Pseudomonadota</taxon>
        <taxon>Alphaproteobacteria</taxon>
        <taxon>Hyphomicrobiales</taxon>
        <taxon>Rhizobiaceae</taxon>
        <taxon>Hoeflea</taxon>
    </lineage>
</organism>
<comment type="similarity">
    <text evidence="1 10">Belongs to the GHMP kinase family. IspE subfamily.</text>
</comment>
<feature type="binding site" evidence="10">
    <location>
        <begin position="100"/>
        <end position="110"/>
    </location>
    <ligand>
        <name>ATP</name>
        <dbReference type="ChEBI" id="CHEBI:30616"/>
    </ligand>
</feature>
<evidence type="ECO:0000256" key="5">
    <source>
        <dbReference type="ARBA" id="ARBA00022741"/>
    </source>
</evidence>
<evidence type="ECO:0000313" key="14">
    <source>
        <dbReference type="Proteomes" id="UP000094795"/>
    </source>
</evidence>
<dbReference type="InterPro" id="IPR004424">
    <property type="entry name" value="IspE"/>
</dbReference>
<dbReference type="Proteomes" id="UP000094795">
    <property type="component" value="Unassembled WGS sequence"/>
</dbReference>
<dbReference type="Gene3D" id="3.30.230.10">
    <property type="match status" value="1"/>
</dbReference>
<dbReference type="InterPro" id="IPR020568">
    <property type="entry name" value="Ribosomal_Su5_D2-typ_SF"/>
</dbReference>
<dbReference type="GO" id="GO:0016114">
    <property type="term" value="P:terpenoid biosynthetic process"/>
    <property type="evidence" value="ECO:0007669"/>
    <property type="project" value="UniProtKB-UniRule"/>
</dbReference>
<gene>
    <name evidence="10" type="primary">ispE</name>
    <name evidence="13" type="ORF">AWJ14_06180</name>
</gene>
<evidence type="ECO:0000256" key="3">
    <source>
        <dbReference type="ARBA" id="ARBA00017473"/>
    </source>
</evidence>
<keyword evidence="5 10" id="KW-0547">Nucleotide-binding</keyword>
<evidence type="ECO:0000256" key="8">
    <source>
        <dbReference type="ARBA" id="ARBA00023229"/>
    </source>
</evidence>
<dbReference type="PANTHER" id="PTHR43527">
    <property type="entry name" value="4-DIPHOSPHOCYTIDYL-2-C-METHYL-D-ERYTHRITOL KINASE, CHLOROPLASTIC"/>
    <property type="match status" value="1"/>
</dbReference>
<dbReference type="InterPro" id="IPR036554">
    <property type="entry name" value="GHMP_kinase_C_sf"/>
</dbReference>
<evidence type="ECO:0000256" key="4">
    <source>
        <dbReference type="ARBA" id="ARBA00022679"/>
    </source>
</evidence>
<keyword evidence="8 10" id="KW-0414">Isoprene biosynthesis</keyword>
<reference evidence="13 14" key="1">
    <citation type="submission" date="2015-12" db="EMBL/GenBank/DDBJ databases">
        <authorList>
            <person name="Shamseldin A."/>
            <person name="Moawad H."/>
            <person name="Abd El-Rahim W.M."/>
            <person name="Sadowsky M.J."/>
        </authorList>
    </citation>
    <scope>NUCLEOTIDE SEQUENCE [LARGE SCALE GENOMIC DNA]</scope>
    <source>
        <strain evidence="13 14">JC234</strain>
    </source>
</reference>
<dbReference type="UniPathway" id="UPA00056">
    <property type="reaction ID" value="UER00094"/>
</dbReference>
<proteinExistence type="inferred from homology"/>
<dbReference type="PIRSF" id="PIRSF010376">
    <property type="entry name" value="IspE"/>
    <property type="match status" value="1"/>
</dbReference>
<dbReference type="NCBIfam" id="TIGR00154">
    <property type="entry name" value="ispE"/>
    <property type="match status" value="1"/>
</dbReference>
<dbReference type="STRING" id="1480615.AWJ14_06180"/>
<evidence type="ECO:0000256" key="7">
    <source>
        <dbReference type="ARBA" id="ARBA00022840"/>
    </source>
</evidence>